<protein>
    <submittedName>
        <fullName evidence="2">Uncharacterized protein</fullName>
    </submittedName>
</protein>
<comment type="caution">
    <text evidence="2">The sequence shown here is derived from an EMBL/GenBank/DDBJ whole genome shotgun (WGS) entry which is preliminary data.</text>
</comment>
<dbReference type="AlphaFoldDB" id="V4TNC8"/>
<evidence type="ECO:0000313" key="3">
    <source>
        <dbReference type="Proteomes" id="UP000017819"/>
    </source>
</evidence>
<dbReference type="Proteomes" id="UP000017819">
    <property type="component" value="Unassembled WGS sequence"/>
</dbReference>
<dbReference type="EMBL" id="AWXZ01000007">
    <property type="protein sequence ID" value="ESR27223.1"/>
    <property type="molecule type" value="Genomic_DNA"/>
</dbReference>
<evidence type="ECO:0000256" key="1">
    <source>
        <dbReference type="SAM" id="MobiDB-lite"/>
    </source>
</evidence>
<gene>
    <name evidence="2" type="ORF">N177_0202</name>
</gene>
<feature type="region of interest" description="Disordered" evidence="1">
    <location>
        <begin position="1"/>
        <end position="24"/>
    </location>
</feature>
<name>V4TNC8_9HYPH</name>
<sequence>MRGPTRSEGGPSETDPTYTIGPPRATRAAVGAAGGLLPSTQNRATQCHVRLARGTKRR</sequence>
<feature type="region of interest" description="Disordered" evidence="1">
    <location>
        <begin position="37"/>
        <end position="58"/>
    </location>
</feature>
<keyword evidence="3" id="KW-1185">Reference proteome</keyword>
<evidence type="ECO:0000313" key="2">
    <source>
        <dbReference type="EMBL" id="ESR27223.1"/>
    </source>
</evidence>
<reference evidence="2 3" key="1">
    <citation type="journal article" date="2014" name="Genome Announc.">
        <title>Draft Genome Sequence of Lutibaculum baratangense Strain AMV1T, Isolated from a Mud Volcano in Andamans, India.</title>
        <authorList>
            <person name="Singh A."/>
            <person name="Sreenivas A."/>
            <person name="Sathyanarayana Reddy G."/>
            <person name="Pinnaka A.K."/>
            <person name="Shivaji S."/>
        </authorList>
    </citation>
    <scope>NUCLEOTIDE SEQUENCE [LARGE SCALE GENOMIC DNA]</scope>
    <source>
        <strain evidence="2 3">AMV1</strain>
    </source>
</reference>
<proteinExistence type="predicted"/>
<accession>V4TNC8</accession>
<dbReference type="STRING" id="631454.N177_0202"/>
<organism evidence="2 3">
    <name type="scientific">Lutibaculum baratangense AMV1</name>
    <dbReference type="NCBI Taxonomy" id="631454"/>
    <lineage>
        <taxon>Bacteria</taxon>
        <taxon>Pseudomonadati</taxon>
        <taxon>Pseudomonadota</taxon>
        <taxon>Alphaproteobacteria</taxon>
        <taxon>Hyphomicrobiales</taxon>
        <taxon>Tepidamorphaceae</taxon>
        <taxon>Lutibaculum</taxon>
    </lineage>
</organism>